<gene>
    <name evidence="3" type="ORF">EK403_04310</name>
</gene>
<dbReference type="PIRSF" id="PIRSF016766">
    <property type="entry name" value="UCP016766_ATPgrasp"/>
    <property type="match status" value="1"/>
</dbReference>
<dbReference type="PROSITE" id="PS50975">
    <property type="entry name" value="ATP_GRASP"/>
    <property type="match status" value="1"/>
</dbReference>
<dbReference type="GO" id="GO:0005524">
    <property type="term" value="F:ATP binding"/>
    <property type="evidence" value="ECO:0007669"/>
    <property type="project" value="UniProtKB-UniRule"/>
</dbReference>
<dbReference type="Gene3D" id="3.40.50.11770">
    <property type="match status" value="1"/>
</dbReference>
<dbReference type="InterPro" id="IPR040803">
    <property type="entry name" value="MfnD_preATP-grasp"/>
</dbReference>
<proteinExistence type="predicted"/>
<dbReference type="InterPro" id="IPR024710">
    <property type="entry name" value="MfnD"/>
</dbReference>
<dbReference type="Proteomes" id="UP000289708">
    <property type="component" value="Unassembled WGS sequence"/>
</dbReference>
<comment type="caution">
    <text evidence="3">The sequence shown here is derived from an EMBL/GenBank/DDBJ whole genome shotgun (WGS) entry which is preliminary data.</text>
</comment>
<feature type="domain" description="ATP-grasp" evidence="2">
    <location>
        <begin position="128"/>
        <end position="302"/>
    </location>
</feature>
<keyword evidence="4" id="KW-1185">Reference proteome</keyword>
<reference evidence="3 4" key="1">
    <citation type="submission" date="2018-12" db="EMBL/GenBank/DDBJ databases">
        <title>bacterium Hansschlegelia zhihuaiae S113.</title>
        <authorList>
            <person name="He J."/>
        </authorList>
    </citation>
    <scope>NUCLEOTIDE SEQUENCE [LARGE SCALE GENOMIC DNA]</scope>
    <source>
        <strain evidence="3 4">S 113</strain>
    </source>
</reference>
<evidence type="ECO:0000256" key="1">
    <source>
        <dbReference type="PROSITE-ProRule" id="PRU00409"/>
    </source>
</evidence>
<dbReference type="Pfam" id="PF02655">
    <property type="entry name" value="ATP-grasp_3"/>
    <property type="match status" value="1"/>
</dbReference>
<accession>A0A4Q0MMD0</accession>
<dbReference type="SUPFAM" id="SSF56059">
    <property type="entry name" value="Glutathione synthetase ATP-binding domain-like"/>
    <property type="match status" value="1"/>
</dbReference>
<organism evidence="3 4">
    <name type="scientific">Hansschlegelia zhihuaiae</name>
    <dbReference type="NCBI Taxonomy" id="405005"/>
    <lineage>
        <taxon>Bacteria</taxon>
        <taxon>Pseudomonadati</taxon>
        <taxon>Pseudomonadota</taxon>
        <taxon>Alphaproteobacteria</taxon>
        <taxon>Hyphomicrobiales</taxon>
        <taxon>Methylopilaceae</taxon>
        <taxon>Hansschlegelia</taxon>
    </lineage>
</organism>
<dbReference type="GO" id="GO:0046872">
    <property type="term" value="F:metal ion binding"/>
    <property type="evidence" value="ECO:0007669"/>
    <property type="project" value="InterPro"/>
</dbReference>
<dbReference type="Pfam" id="PF18301">
    <property type="entry name" value="preATP-grasp_3"/>
    <property type="match status" value="1"/>
</dbReference>
<dbReference type="InterPro" id="IPR003806">
    <property type="entry name" value="ATP-grasp_PylC-type"/>
</dbReference>
<dbReference type="Gene3D" id="2.30.36.100">
    <property type="match status" value="1"/>
</dbReference>
<sequence length="318" mass="32859">MRVFFCEFVTGGGLRGEDLPPSLAREGAMMRDALARDLADLSDVDLITTHDDRVAAPAGADSHAIGKGCDAWALWAEIAASADVSWLVAPETGGALARLTGLVRSRCPVVVGPDDEAIRIGSSKRLTAERLAGHGIPTPVTWRPDDVPPDATGPFVTKPDDGAGCEAIRITDRRPPPGSLPPGHIVQRFVAGEAASLTVLRAGARTRLLAVNRQRVVVKDGAFAFRGVSVGALGDPDGRLAALADDIVQAIPGLEGLFGVDVVLGPGGPSVIEVNPRLTTAYAGLLASLGRNPATLVPPFATAAATIAMASREVEIAL</sequence>
<protein>
    <submittedName>
        <fullName evidence="3">ATP-grasp domain-containing protein</fullName>
    </submittedName>
</protein>
<dbReference type="AlphaFoldDB" id="A0A4Q0MMD0"/>
<keyword evidence="1" id="KW-0547">Nucleotide-binding</keyword>
<keyword evidence="1" id="KW-0067">ATP-binding</keyword>
<dbReference type="RefSeq" id="WP_128776275.1">
    <property type="nucleotide sequence ID" value="NZ_RYFI01000003.1"/>
</dbReference>
<evidence type="ECO:0000259" key="2">
    <source>
        <dbReference type="PROSITE" id="PS50975"/>
    </source>
</evidence>
<dbReference type="EMBL" id="RYFI01000003">
    <property type="protein sequence ID" value="RXF74625.1"/>
    <property type="molecule type" value="Genomic_DNA"/>
</dbReference>
<evidence type="ECO:0000313" key="3">
    <source>
        <dbReference type="EMBL" id="RXF74625.1"/>
    </source>
</evidence>
<dbReference type="InterPro" id="IPR011761">
    <property type="entry name" value="ATP-grasp"/>
</dbReference>
<dbReference type="Gene3D" id="3.30.470.20">
    <property type="entry name" value="ATP-grasp fold, B domain"/>
    <property type="match status" value="1"/>
</dbReference>
<dbReference type="OrthoDB" id="271331at2"/>
<name>A0A4Q0MMD0_9HYPH</name>
<evidence type="ECO:0000313" key="4">
    <source>
        <dbReference type="Proteomes" id="UP000289708"/>
    </source>
</evidence>